<evidence type="ECO:0008006" key="3">
    <source>
        <dbReference type="Google" id="ProtNLM"/>
    </source>
</evidence>
<name>A0AAD9LW50_9PEZI</name>
<evidence type="ECO:0000313" key="2">
    <source>
        <dbReference type="Proteomes" id="UP001232148"/>
    </source>
</evidence>
<feature type="non-terminal residue" evidence="1">
    <location>
        <position position="1"/>
    </location>
</feature>
<dbReference type="Gene3D" id="3.40.50.200">
    <property type="entry name" value="Peptidase S8/S53 domain"/>
    <property type="match status" value="1"/>
</dbReference>
<dbReference type="EMBL" id="MU842966">
    <property type="protein sequence ID" value="KAK2024416.1"/>
    <property type="molecule type" value="Genomic_DNA"/>
</dbReference>
<dbReference type="Proteomes" id="UP001232148">
    <property type="component" value="Unassembled WGS sequence"/>
</dbReference>
<dbReference type="GO" id="GO:0006508">
    <property type="term" value="P:proteolysis"/>
    <property type="evidence" value="ECO:0007669"/>
    <property type="project" value="InterPro"/>
</dbReference>
<proteinExistence type="predicted"/>
<reference evidence="1" key="1">
    <citation type="submission" date="2021-06" db="EMBL/GenBank/DDBJ databases">
        <title>Comparative genomics, transcriptomics and evolutionary studies reveal genomic signatures of adaptation to plant cell wall in hemibiotrophic fungi.</title>
        <authorList>
            <consortium name="DOE Joint Genome Institute"/>
            <person name="Baroncelli R."/>
            <person name="Diaz J.F."/>
            <person name="Benocci T."/>
            <person name="Peng M."/>
            <person name="Battaglia E."/>
            <person name="Haridas S."/>
            <person name="Andreopoulos W."/>
            <person name="Labutti K."/>
            <person name="Pangilinan J."/>
            <person name="Floch G.L."/>
            <person name="Makela M.R."/>
            <person name="Henrissat B."/>
            <person name="Grigoriev I.V."/>
            <person name="Crouch J.A."/>
            <person name="De Vries R.P."/>
            <person name="Sukno S.A."/>
            <person name="Thon M.R."/>
        </authorList>
    </citation>
    <scope>NUCLEOTIDE SEQUENCE</scope>
    <source>
        <strain evidence="1">MAFF235873</strain>
    </source>
</reference>
<keyword evidence="2" id="KW-1185">Reference proteome</keyword>
<accession>A0AAD9LW50</accession>
<organism evidence="1 2">
    <name type="scientific">Colletotrichum zoysiae</name>
    <dbReference type="NCBI Taxonomy" id="1216348"/>
    <lineage>
        <taxon>Eukaryota</taxon>
        <taxon>Fungi</taxon>
        <taxon>Dikarya</taxon>
        <taxon>Ascomycota</taxon>
        <taxon>Pezizomycotina</taxon>
        <taxon>Sordariomycetes</taxon>
        <taxon>Hypocreomycetidae</taxon>
        <taxon>Glomerellales</taxon>
        <taxon>Glomerellaceae</taxon>
        <taxon>Colletotrichum</taxon>
        <taxon>Colletotrichum graminicola species complex</taxon>
    </lineage>
</organism>
<comment type="caution">
    <text evidence="1">The sequence shown here is derived from an EMBL/GenBank/DDBJ whole genome shotgun (WGS) entry which is preliminary data.</text>
</comment>
<evidence type="ECO:0000313" key="1">
    <source>
        <dbReference type="EMBL" id="KAK2024416.1"/>
    </source>
</evidence>
<dbReference type="InterPro" id="IPR036852">
    <property type="entry name" value="Peptidase_S8/S53_dom_sf"/>
</dbReference>
<dbReference type="GO" id="GO:0004252">
    <property type="term" value="F:serine-type endopeptidase activity"/>
    <property type="evidence" value="ECO:0007669"/>
    <property type="project" value="InterPro"/>
</dbReference>
<gene>
    <name evidence="1" type="ORF">LX32DRAFT_598845</name>
</gene>
<sequence length="152" mass="16422">LASGFELEDVKLGNAIEKACQARILIFAAASNYGNVMGIAFPARKYVHSKLFCMFSTTPDVRATCVFNPSPLKRAAYNFAILGENINLPGVENLRSGTSYSAMIGAAVAGLVLEFARHDDIRERDAQLPEQLQMVEGMSAVFAAMARDTDNG</sequence>
<protein>
    <recommendedName>
        <fullName evidence="3">Peptidase S8/S53 domain-containing protein</fullName>
    </recommendedName>
</protein>
<dbReference type="SUPFAM" id="SSF52743">
    <property type="entry name" value="Subtilisin-like"/>
    <property type="match status" value="1"/>
</dbReference>
<dbReference type="AlphaFoldDB" id="A0AAD9LW50"/>